<dbReference type="InParanoid" id="A0A1Y1UCB4"/>
<dbReference type="Gene3D" id="2.30.29.30">
    <property type="entry name" value="Pleckstrin-homology domain (PH domain)/Phosphotyrosine-binding domain (PTB)"/>
    <property type="match status" value="1"/>
</dbReference>
<dbReference type="OrthoDB" id="360521at2759"/>
<comment type="caution">
    <text evidence="9">The sequence shown here is derived from an EMBL/GenBank/DDBJ whole genome shotgun (WGS) entry which is preliminary data.</text>
</comment>
<dbReference type="RefSeq" id="XP_021869847.1">
    <property type="nucleotide sequence ID" value="XM_022016410.1"/>
</dbReference>
<dbReference type="FunCoup" id="A0A1Y1UCB4">
    <property type="interactions" value="512"/>
</dbReference>
<comment type="subcellular location">
    <subcellularLocation>
        <location evidence="1">Nucleus</location>
    </subcellularLocation>
</comment>
<keyword evidence="10" id="KW-1185">Reference proteome</keyword>
<dbReference type="SMART" id="SM00751">
    <property type="entry name" value="BSD"/>
    <property type="match status" value="1"/>
</dbReference>
<dbReference type="SUPFAM" id="SSF140383">
    <property type="entry name" value="BSD domain-like"/>
    <property type="match status" value="1"/>
</dbReference>
<dbReference type="InterPro" id="IPR035925">
    <property type="entry name" value="BSD_dom_sf"/>
</dbReference>
<dbReference type="InterPro" id="IPR013876">
    <property type="entry name" value="TFIIH_BTF_p62_N"/>
</dbReference>
<name>A0A1Y1UCB4_9TREE</name>
<evidence type="ECO:0000256" key="3">
    <source>
        <dbReference type="ARBA" id="ARBA00022737"/>
    </source>
</evidence>
<dbReference type="EMBL" id="NBSH01000010">
    <property type="protein sequence ID" value="ORX35683.1"/>
    <property type="molecule type" value="Genomic_DNA"/>
</dbReference>
<dbReference type="GO" id="GO:0006289">
    <property type="term" value="P:nucleotide-excision repair"/>
    <property type="evidence" value="ECO:0007669"/>
    <property type="project" value="InterPro"/>
</dbReference>
<evidence type="ECO:0000256" key="5">
    <source>
        <dbReference type="ARBA" id="ARBA00023163"/>
    </source>
</evidence>
<dbReference type="Pfam" id="PF03909">
    <property type="entry name" value="BSD"/>
    <property type="match status" value="1"/>
</dbReference>
<evidence type="ECO:0000256" key="4">
    <source>
        <dbReference type="ARBA" id="ARBA00023015"/>
    </source>
</evidence>
<dbReference type="GO" id="GO:0000439">
    <property type="term" value="C:transcription factor TFIIH core complex"/>
    <property type="evidence" value="ECO:0007669"/>
    <property type="project" value="InterPro"/>
</dbReference>
<evidence type="ECO:0000256" key="6">
    <source>
        <dbReference type="ARBA" id="ARBA00023242"/>
    </source>
</evidence>
<dbReference type="SUPFAM" id="SSF50729">
    <property type="entry name" value="PH domain-like"/>
    <property type="match status" value="1"/>
</dbReference>
<feature type="region of interest" description="Disordered" evidence="7">
    <location>
        <begin position="103"/>
        <end position="161"/>
    </location>
</feature>
<comment type="similarity">
    <text evidence="2">Belongs to the TFB1 family.</text>
</comment>
<gene>
    <name evidence="9" type="ORF">BD324DRAFT_631124</name>
</gene>
<keyword evidence="6" id="KW-0539">Nucleus</keyword>
<sequence>MAASANVQRFTADFSKAPGTLTLTATHVAWVPKVTGAMDRQNQAMNRVINMLASKAGSPKVSLKLLFKDNIPENGLLFTFTDPNTREDDRKTVQDTLIPFVAANRAGPSTAPASAGTPGGGGSGAGSAPGTPSAIALGKRKADGASPSGSGTGGGRSKVEKPDDWSLMKKVLIKNPTLNLLYRELVLTKQITPAEFWEGREGLIEAERMAQAQRPGRPSRLLDDRFDLSASRNNASTVGGTGVGVKTKQETGPMIIKLDKELTREIFEEFPVVQDAYAKYVPGISEAEFWSRYFQSQLWERHRASVRQSTNDEVTKRKDDIFDQYLEEPDWNVEPRHQQTADVERFLDLAATEEDHGEASVRRDVTMQAGRERASLPLMRRFNDHSNKLLRRGNENATEGRGYLNTILPDDTDIYAEIDLEDLRGPATSATIALDVQDADEAEKGKEKSTYRGIVPGKSAEELVAIAQTQAQALLNYQPDFQSISVPTPPGGWEKNRLESGASAQQAKEHEKFYAQKLGADAAGQIVRDMHVASNAENAPIVPLPESLFDQMRSCHNAAAEFLRQYWSAILPTTAGTLGPSTIAAKQAKAEKMAGYLKLTEGKVNAVIHTATIVGVDPERIKAALAPTVGAVRVALEREQKRTARSNGA</sequence>
<dbReference type="CDD" id="cd13229">
    <property type="entry name" value="PH_TFIIH"/>
    <property type="match status" value="1"/>
</dbReference>
<dbReference type="PANTHER" id="PTHR12856">
    <property type="entry name" value="TRANSCRIPTION INITIATION FACTOR IIH-RELATED"/>
    <property type="match status" value="1"/>
</dbReference>
<keyword evidence="5" id="KW-0804">Transcription</keyword>
<dbReference type="GO" id="GO:0006351">
    <property type="term" value="P:DNA-templated transcription"/>
    <property type="evidence" value="ECO:0007669"/>
    <property type="project" value="InterPro"/>
</dbReference>
<accession>A0A1Y1UCB4</accession>
<dbReference type="InterPro" id="IPR005607">
    <property type="entry name" value="BSD_dom"/>
</dbReference>
<feature type="compositionally biased region" description="Gly residues" evidence="7">
    <location>
        <begin position="117"/>
        <end position="127"/>
    </location>
</feature>
<feature type="domain" description="BSD" evidence="8">
    <location>
        <begin position="250"/>
        <end position="301"/>
    </location>
</feature>
<feature type="compositionally biased region" description="Low complexity" evidence="7">
    <location>
        <begin position="106"/>
        <end position="116"/>
    </location>
</feature>
<evidence type="ECO:0000313" key="10">
    <source>
        <dbReference type="Proteomes" id="UP000193218"/>
    </source>
</evidence>
<keyword evidence="3" id="KW-0677">Repeat</keyword>
<evidence type="ECO:0000256" key="7">
    <source>
        <dbReference type="SAM" id="MobiDB-lite"/>
    </source>
</evidence>
<keyword evidence="4" id="KW-0805">Transcription regulation</keyword>
<dbReference type="GeneID" id="33558219"/>
<dbReference type="AlphaFoldDB" id="A0A1Y1UCB4"/>
<evidence type="ECO:0000259" key="8">
    <source>
        <dbReference type="PROSITE" id="PS50858"/>
    </source>
</evidence>
<proteinExistence type="inferred from homology"/>
<dbReference type="InterPro" id="IPR027079">
    <property type="entry name" value="Tfb1/GTF2H1"/>
</dbReference>
<dbReference type="InterPro" id="IPR011993">
    <property type="entry name" value="PH-like_dom_sf"/>
</dbReference>
<dbReference type="Pfam" id="PF08567">
    <property type="entry name" value="PH_TFIIH"/>
    <property type="match status" value="1"/>
</dbReference>
<evidence type="ECO:0000256" key="1">
    <source>
        <dbReference type="ARBA" id="ARBA00004123"/>
    </source>
</evidence>
<dbReference type="Proteomes" id="UP000193218">
    <property type="component" value="Unassembled WGS sequence"/>
</dbReference>
<dbReference type="Gene3D" id="6.10.140.1200">
    <property type="match status" value="1"/>
</dbReference>
<dbReference type="STRING" id="4999.A0A1Y1UCB4"/>
<dbReference type="PROSITE" id="PS50858">
    <property type="entry name" value="BSD"/>
    <property type="match status" value="1"/>
</dbReference>
<reference evidence="9 10" key="1">
    <citation type="submission" date="2017-03" db="EMBL/GenBank/DDBJ databases">
        <title>Widespread Adenine N6-methylation of Active Genes in Fungi.</title>
        <authorList>
            <consortium name="DOE Joint Genome Institute"/>
            <person name="Mondo S.J."/>
            <person name="Dannebaum R.O."/>
            <person name="Kuo R.C."/>
            <person name="Louie K.B."/>
            <person name="Bewick A.J."/>
            <person name="Labutti K."/>
            <person name="Haridas S."/>
            <person name="Kuo A."/>
            <person name="Salamov A."/>
            <person name="Ahrendt S.R."/>
            <person name="Lau R."/>
            <person name="Bowen B.P."/>
            <person name="Lipzen A."/>
            <person name="Sullivan W."/>
            <person name="Andreopoulos W.B."/>
            <person name="Clum A."/>
            <person name="Lindquist E."/>
            <person name="Daum C."/>
            <person name="Northen T.R."/>
            <person name="Ramamoorthy G."/>
            <person name="Schmitz R.J."/>
            <person name="Gryganskyi A."/>
            <person name="Culley D."/>
            <person name="Magnuson J."/>
            <person name="James T.Y."/>
            <person name="O'Malley M.A."/>
            <person name="Stajich J.E."/>
            <person name="Spatafora J.W."/>
            <person name="Visel A."/>
            <person name="Grigoriev I.V."/>
        </authorList>
    </citation>
    <scope>NUCLEOTIDE SEQUENCE [LARGE SCALE GENOMIC DNA]</scope>
    <source>
        <strain evidence="9 10">NRRL Y-17943</strain>
    </source>
</reference>
<evidence type="ECO:0000313" key="9">
    <source>
        <dbReference type="EMBL" id="ORX35683.1"/>
    </source>
</evidence>
<organism evidence="9 10">
    <name type="scientific">Kockovaella imperatae</name>
    <dbReference type="NCBI Taxonomy" id="4999"/>
    <lineage>
        <taxon>Eukaryota</taxon>
        <taxon>Fungi</taxon>
        <taxon>Dikarya</taxon>
        <taxon>Basidiomycota</taxon>
        <taxon>Agaricomycotina</taxon>
        <taxon>Tremellomycetes</taxon>
        <taxon>Tremellales</taxon>
        <taxon>Cuniculitremaceae</taxon>
        <taxon>Kockovaella</taxon>
    </lineage>
</organism>
<evidence type="ECO:0000256" key="2">
    <source>
        <dbReference type="ARBA" id="ARBA00009448"/>
    </source>
</evidence>
<protein>
    <submittedName>
        <fullName evidence="9">TFIIH p62 subunit, N-terminal domain-domain-containing protein</fullName>
    </submittedName>
</protein>